<dbReference type="PANTHER" id="PTHR33376:SF7">
    <property type="entry name" value="C4-DICARBOXYLATE-BINDING PROTEIN DCTB"/>
    <property type="match status" value="1"/>
</dbReference>
<keyword evidence="2" id="KW-0813">Transport</keyword>
<sequence length="365" mass="39875">MGLLRRNRWARAATAVLAAGLATVTVQAASAQQVKLRGAHIFPANFVQSGVNLEDWAKRLKEKSGGRIDFEIIHGGALLTQADHLEGLAANLVDFASFYPIYYPGEFLVEGALTNIIDIWSDKVPDIRGVGLIHAQLHKEFPQFRAEYERRKMHMAVPLPADPYVIACKTEAKSMADLKNRKMRTFGRYFPVLQRALGVQPVTVPGPEAYQALSTGVIDCVYSTPDWIVANSLQEVAPYTLIPSPGEARPQMAATSVIAMNMNSYKKLPPDLRTIVDEVSAEMNDKIASSMQAVYDGAVKKLGSNPKGALHHMSAEDMKAWAAATPNQVDQAAADLEARKYPGKAIIARYRELAAAYAAGTWPAK</sequence>
<name>A0A4R7C508_9HYPH</name>
<dbReference type="RefSeq" id="WP_166652299.1">
    <property type="nucleotide sequence ID" value="NZ_SNZR01000011.1"/>
</dbReference>
<dbReference type="InterPro" id="IPR018389">
    <property type="entry name" value="DctP_fam"/>
</dbReference>
<dbReference type="GO" id="GO:0055085">
    <property type="term" value="P:transmembrane transport"/>
    <property type="evidence" value="ECO:0007669"/>
    <property type="project" value="InterPro"/>
</dbReference>
<evidence type="ECO:0000256" key="2">
    <source>
        <dbReference type="ARBA" id="ARBA00022448"/>
    </source>
</evidence>
<evidence type="ECO:0000256" key="1">
    <source>
        <dbReference type="ARBA" id="ARBA00009023"/>
    </source>
</evidence>
<evidence type="ECO:0000256" key="4">
    <source>
        <dbReference type="SAM" id="SignalP"/>
    </source>
</evidence>
<proteinExistence type="inferred from homology"/>
<dbReference type="PANTHER" id="PTHR33376">
    <property type="match status" value="1"/>
</dbReference>
<reference evidence="5 6" key="1">
    <citation type="submission" date="2019-03" db="EMBL/GenBank/DDBJ databases">
        <title>Genomic Encyclopedia of Type Strains, Phase IV (KMG-IV): sequencing the most valuable type-strain genomes for metagenomic binning, comparative biology and taxonomic classification.</title>
        <authorList>
            <person name="Goeker M."/>
        </authorList>
    </citation>
    <scope>NUCLEOTIDE SEQUENCE [LARGE SCALE GENOMIC DNA]</scope>
    <source>
        <strain evidence="5 6">DSM 25903</strain>
    </source>
</reference>
<keyword evidence="3 4" id="KW-0732">Signal</keyword>
<evidence type="ECO:0000256" key="3">
    <source>
        <dbReference type="ARBA" id="ARBA00022729"/>
    </source>
</evidence>
<protein>
    <submittedName>
        <fullName evidence="5">TRAP-type C4-dicarboxylate transport system substrate-binding protein</fullName>
    </submittedName>
</protein>
<feature type="chain" id="PRO_5020684996" evidence="4">
    <location>
        <begin position="29"/>
        <end position="365"/>
    </location>
</feature>
<dbReference type="InterPro" id="IPR038404">
    <property type="entry name" value="TRAP_DctP_sf"/>
</dbReference>
<dbReference type="Gene3D" id="3.40.190.170">
    <property type="entry name" value="Bacterial extracellular solute-binding protein, family 7"/>
    <property type="match status" value="1"/>
</dbReference>
<dbReference type="Pfam" id="PF03480">
    <property type="entry name" value="DctP"/>
    <property type="match status" value="1"/>
</dbReference>
<accession>A0A4R7C508</accession>
<comment type="similarity">
    <text evidence="1">Belongs to the bacterial solute-binding protein 7 family.</text>
</comment>
<dbReference type="AlphaFoldDB" id="A0A4R7C508"/>
<gene>
    <name evidence="5" type="ORF">EV668_0186</name>
</gene>
<evidence type="ECO:0000313" key="6">
    <source>
        <dbReference type="Proteomes" id="UP000295122"/>
    </source>
</evidence>
<evidence type="ECO:0000313" key="5">
    <source>
        <dbReference type="EMBL" id="TDR92942.1"/>
    </source>
</evidence>
<dbReference type="NCBIfam" id="NF037995">
    <property type="entry name" value="TRAP_S1"/>
    <property type="match status" value="1"/>
</dbReference>
<comment type="caution">
    <text evidence="5">The sequence shown here is derived from an EMBL/GenBank/DDBJ whole genome shotgun (WGS) entry which is preliminary data.</text>
</comment>
<dbReference type="EMBL" id="SNZR01000011">
    <property type="protein sequence ID" value="TDR92942.1"/>
    <property type="molecule type" value="Genomic_DNA"/>
</dbReference>
<keyword evidence="6" id="KW-1185">Reference proteome</keyword>
<dbReference type="Proteomes" id="UP000295122">
    <property type="component" value="Unassembled WGS sequence"/>
</dbReference>
<feature type="signal peptide" evidence="4">
    <location>
        <begin position="1"/>
        <end position="28"/>
    </location>
</feature>
<organism evidence="5 6">
    <name type="scientific">Enterovirga rhinocerotis</name>
    <dbReference type="NCBI Taxonomy" id="1339210"/>
    <lineage>
        <taxon>Bacteria</taxon>
        <taxon>Pseudomonadati</taxon>
        <taxon>Pseudomonadota</taxon>
        <taxon>Alphaproteobacteria</taxon>
        <taxon>Hyphomicrobiales</taxon>
        <taxon>Methylobacteriaceae</taxon>
        <taxon>Enterovirga</taxon>
    </lineage>
</organism>